<dbReference type="GO" id="GO:0016020">
    <property type="term" value="C:membrane"/>
    <property type="evidence" value="ECO:0007669"/>
    <property type="project" value="UniProtKB-UniRule"/>
</dbReference>
<dbReference type="PROSITE" id="PS51123">
    <property type="entry name" value="OMPA_2"/>
    <property type="match status" value="1"/>
</dbReference>
<dbReference type="InterPro" id="IPR050330">
    <property type="entry name" value="Bact_OuterMem_StrucFunc"/>
</dbReference>
<proteinExistence type="predicted"/>
<dbReference type="AlphaFoldDB" id="A0A4S3ZYT6"/>
<reference evidence="5 6" key="1">
    <citation type="submission" date="2019-04" db="EMBL/GenBank/DDBJ databases">
        <title>Flavobacterium sp. nov. isolated from construction timber.</title>
        <authorList>
            <person name="Lin S.-Y."/>
            <person name="Chang C.-T."/>
            <person name="Young C.-C."/>
        </authorList>
    </citation>
    <scope>NUCLEOTIDE SEQUENCE [LARGE SCALE GENOMIC DNA]</scope>
    <source>
        <strain evidence="5 6">CC-CTC003</strain>
    </source>
</reference>
<keyword evidence="3" id="KW-0812">Transmembrane</keyword>
<dbReference type="PANTHER" id="PTHR30329">
    <property type="entry name" value="STATOR ELEMENT OF FLAGELLAR MOTOR COMPLEX"/>
    <property type="match status" value="1"/>
</dbReference>
<feature type="compositionally biased region" description="Polar residues" evidence="2">
    <location>
        <begin position="273"/>
        <end position="291"/>
    </location>
</feature>
<sequence>MPKKATYLLGILATLIIGCFLYHQFCCAHCGNTCSEKDKTAIRSTDSTMLHPAYPFALKGNGIRFNAQDNFNFLKNDFKKLLPVDDSIAIGATSLKSFLENSPALLKINGFALQDEVNSSIFPNLGYARANEVKNYFVSQGIPSAKIEINGKISDDLIVQNGTLLGPITFDLVEPATEAKPETDWQAVKTQLNANPLTLYFNTGQTEILLSETDRQKIADMIRYIDHVENAKLDIVGYTDNVGNRETNIHIGQQRADFAKNYFIQNGIAPDKINSNSKGPADPLQSNTSKEGQAKNRRTVITIH</sequence>
<dbReference type="OrthoDB" id="9763897at2"/>
<keyword evidence="5" id="KW-0969">Cilium</keyword>
<keyword evidence="5" id="KW-0282">Flagellum</keyword>
<accession>A0A4S3ZYT6</accession>
<evidence type="ECO:0000313" key="5">
    <source>
        <dbReference type="EMBL" id="THF51113.1"/>
    </source>
</evidence>
<protein>
    <submittedName>
        <fullName evidence="5">Flagellar motor protein MotB</fullName>
    </submittedName>
</protein>
<dbReference type="Pfam" id="PF00691">
    <property type="entry name" value="OmpA"/>
    <property type="match status" value="1"/>
</dbReference>
<evidence type="ECO:0000256" key="3">
    <source>
        <dbReference type="SAM" id="Phobius"/>
    </source>
</evidence>
<feature type="domain" description="OmpA-like" evidence="4">
    <location>
        <begin position="188"/>
        <end position="304"/>
    </location>
</feature>
<dbReference type="Proteomes" id="UP000307507">
    <property type="component" value="Unassembled WGS sequence"/>
</dbReference>
<comment type="caution">
    <text evidence="5">The sequence shown here is derived from an EMBL/GenBank/DDBJ whole genome shotgun (WGS) entry which is preliminary data.</text>
</comment>
<gene>
    <name evidence="5" type="ORF">E6C50_04870</name>
</gene>
<feature type="region of interest" description="Disordered" evidence="2">
    <location>
        <begin position="270"/>
        <end position="304"/>
    </location>
</feature>
<evidence type="ECO:0000259" key="4">
    <source>
        <dbReference type="PROSITE" id="PS51123"/>
    </source>
</evidence>
<evidence type="ECO:0000256" key="2">
    <source>
        <dbReference type="SAM" id="MobiDB-lite"/>
    </source>
</evidence>
<organism evidence="5 6">
    <name type="scientific">Flavobacterium supellecticarium</name>
    <dbReference type="NCBI Taxonomy" id="2565924"/>
    <lineage>
        <taxon>Bacteria</taxon>
        <taxon>Pseudomonadati</taxon>
        <taxon>Bacteroidota</taxon>
        <taxon>Flavobacteriia</taxon>
        <taxon>Flavobacteriales</taxon>
        <taxon>Flavobacteriaceae</taxon>
        <taxon>Flavobacterium</taxon>
    </lineage>
</organism>
<dbReference type="PROSITE" id="PS51257">
    <property type="entry name" value="PROKAR_LIPOPROTEIN"/>
    <property type="match status" value="1"/>
</dbReference>
<dbReference type="EMBL" id="SSNZ01000002">
    <property type="protein sequence ID" value="THF51113.1"/>
    <property type="molecule type" value="Genomic_DNA"/>
</dbReference>
<dbReference type="CDD" id="cd07185">
    <property type="entry name" value="OmpA_C-like"/>
    <property type="match status" value="1"/>
</dbReference>
<keyword evidence="1 3" id="KW-0472">Membrane</keyword>
<evidence type="ECO:0000313" key="6">
    <source>
        <dbReference type="Proteomes" id="UP000307507"/>
    </source>
</evidence>
<dbReference type="SUPFAM" id="SSF103088">
    <property type="entry name" value="OmpA-like"/>
    <property type="match status" value="2"/>
</dbReference>
<feature type="transmembrane region" description="Helical" evidence="3">
    <location>
        <begin position="7"/>
        <end position="25"/>
    </location>
</feature>
<dbReference type="Gene3D" id="3.30.1330.60">
    <property type="entry name" value="OmpA-like domain"/>
    <property type="match status" value="2"/>
</dbReference>
<dbReference type="InterPro" id="IPR006665">
    <property type="entry name" value="OmpA-like"/>
</dbReference>
<keyword evidence="5" id="KW-0966">Cell projection</keyword>
<dbReference type="RefSeq" id="WP_136402100.1">
    <property type="nucleotide sequence ID" value="NZ_SSNZ01000002.1"/>
</dbReference>
<name>A0A4S3ZYT6_9FLAO</name>
<keyword evidence="6" id="KW-1185">Reference proteome</keyword>
<evidence type="ECO:0000256" key="1">
    <source>
        <dbReference type="PROSITE-ProRule" id="PRU00473"/>
    </source>
</evidence>
<dbReference type="InterPro" id="IPR036737">
    <property type="entry name" value="OmpA-like_sf"/>
</dbReference>
<keyword evidence="3" id="KW-1133">Transmembrane helix</keyword>
<dbReference type="PANTHER" id="PTHR30329:SF21">
    <property type="entry name" value="LIPOPROTEIN YIAD-RELATED"/>
    <property type="match status" value="1"/>
</dbReference>